<protein>
    <submittedName>
        <fullName evidence="5">Linear amide C-N hydrolase</fullName>
    </submittedName>
</protein>
<evidence type="ECO:0000256" key="2">
    <source>
        <dbReference type="ARBA" id="ARBA00022801"/>
    </source>
</evidence>
<dbReference type="GO" id="GO:0016787">
    <property type="term" value="F:hydrolase activity"/>
    <property type="evidence" value="ECO:0007669"/>
    <property type="project" value="UniProtKB-KW"/>
</dbReference>
<accession>A0A3N2R9B2</accession>
<keyword evidence="2 5" id="KW-0378">Hydrolase</keyword>
<evidence type="ECO:0000313" key="5">
    <source>
        <dbReference type="EMBL" id="ROU03926.1"/>
    </source>
</evidence>
<dbReference type="PANTHER" id="PTHR35527:SF2">
    <property type="entry name" value="HYDROLASE"/>
    <property type="match status" value="1"/>
</dbReference>
<dbReference type="InterPro" id="IPR052193">
    <property type="entry name" value="Peptidase_C59"/>
</dbReference>
<dbReference type="RefSeq" id="WP_123640278.1">
    <property type="nucleotide sequence ID" value="NZ_ML119081.1"/>
</dbReference>
<dbReference type="SUPFAM" id="SSF56235">
    <property type="entry name" value="N-terminal nucleophile aminohydrolases (Ntn hydrolases)"/>
    <property type="match status" value="1"/>
</dbReference>
<dbReference type="OrthoDB" id="1265391at2"/>
<dbReference type="AlphaFoldDB" id="A0A3N2R9B2"/>
<sequence>MRELLKAGSALLCAAAMLVADVASACTRAVYLGPEDRVLTGRSMDWKLPMVSNLWAFPRGMERDGAAGPRSATWTADYGSVIVSGYDISTADGMNEEGLVANLLWEVEATYPEDDGVTPRISLAVFPQYLLDRFATVEEAVTDLRENPVHVATGEVPVGPPGRAATVHVSLSDATGDSAIIEFVDGEMVIWHDRAYQVMTNEPTFDRQLAILEYWDAVNPREFLPGTVRATDRFVRAQFYINSVVQSDDPRIAAASVFSVIRQTSVPWGISIADQPNLSTTRWRVVADQKDRRYHVESVISPSVFWVDLESMDLSEGAAVRKLDVGVDMERVLSGEVSALFEEAAAFAFQSAD</sequence>
<dbReference type="InterPro" id="IPR029055">
    <property type="entry name" value="Ntn_hydrolases_N"/>
</dbReference>
<gene>
    <name evidence="5" type="ORF">EAT49_00515</name>
</gene>
<dbReference type="PANTHER" id="PTHR35527">
    <property type="entry name" value="CHOLOYLGLYCINE HYDROLASE"/>
    <property type="match status" value="1"/>
</dbReference>
<evidence type="ECO:0000259" key="4">
    <source>
        <dbReference type="Pfam" id="PF02275"/>
    </source>
</evidence>
<organism evidence="5 6">
    <name type="scientific">Histidinibacterium lentulum</name>
    <dbReference type="NCBI Taxonomy" id="2480588"/>
    <lineage>
        <taxon>Bacteria</taxon>
        <taxon>Pseudomonadati</taxon>
        <taxon>Pseudomonadota</taxon>
        <taxon>Alphaproteobacteria</taxon>
        <taxon>Rhodobacterales</taxon>
        <taxon>Paracoccaceae</taxon>
        <taxon>Histidinibacterium</taxon>
    </lineage>
</organism>
<dbReference type="InterPro" id="IPR029132">
    <property type="entry name" value="CBAH/NAAA_C"/>
</dbReference>
<feature type="domain" description="Choloylglycine hydrolase/NAAA C-terminal" evidence="4">
    <location>
        <begin position="26"/>
        <end position="314"/>
    </location>
</feature>
<evidence type="ECO:0000256" key="1">
    <source>
        <dbReference type="ARBA" id="ARBA00006625"/>
    </source>
</evidence>
<proteinExistence type="inferred from homology"/>
<keyword evidence="6" id="KW-1185">Reference proteome</keyword>
<comment type="caution">
    <text evidence="5">The sequence shown here is derived from an EMBL/GenBank/DDBJ whole genome shotgun (WGS) entry which is preliminary data.</text>
</comment>
<feature type="chain" id="PRO_5018296518" evidence="3">
    <location>
        <begin position="26"/>
        <end position="353"/>
    </location>
</feature>
<comment type="similarity">
    <text evidence="1">Belongs to the peptidase C59 family.</text>
</comment>
<keyword evidence="3" id="KW-0732">Signal</keyword>
<dbReference type="EMBL" id="RDRB01000001">
    <property type="protein sequence ID" value="ROU03926.1"/>
    <property type="molecule type" value="Genomic_DNA"/>
</dbReference>
<dbReference type="CDD" id="cd01902">
    <property type="entry name" value="Ntn_CGH"/>
    <property type="match status" value="1"/>
</dbReference>
<dbReference type="Gene3D" id="3.60.60.10">
    <property type="entry name" value="Penicillin V Acylase, Chain A"/>
    <property type="match status" value="1"/>
</dbReference>
<feature type="signal peptide" evidence="3">
    <location>
        <begin position="1"/>
        <end position="25"/>
    </location>
</feature>
<evidence type="ECO:0000313" key="6">
    <source>
        <dbReference type="Proteomes" id="UP000268016"/>
    </source>
</evidence>
<dbReference type="Proteomes" id="UP000268016">
    <property type="component" value="Unassembled WGS sequence"/>
</dbReference>
<reference evidence="5 6" key="1">
    <citation type="submission" date="2018-10" db="EMBL/GenBank/DDBJ databases">
        <title>Histidinibacterium lentulum gen. nov., sp. nov., a marine bacterium from the culture broth of Picochlorum sp. 122.</title>
        <authorList>
            <person name="Wang G."/>
        </authorList>
    </citation>
    <scope>NUCLEOTIDE SEQUENCE [LARGE SCALE GENOMIC DNA]</scope>
    <source>
        <strain evidence="5 6">B17</strain>
    </source>
</reference>
<dbReference type="Pfam" id="PF02275">
    <property type="entry name" value="CBAH"/>
    <property type="match status" value="1"/>
</dbReference>
<evidence type="ECO:0000256" key="3">
    <source>
        <dbReference type="SAM" id="SignalP"/>
    </source>
</evidence>
<name>A0A3N2R9B2_9RHOB</name>